<feature type="modified residue" description="Phosphohistidine" evidence="2">
    <location>
        <position position="59"/>
    </location>
</feature>
<gene>
    <name evidence="4" type="ORF">LMG26858_03731</name>
</gene>
<evidence type="ECO:0000256" key="2">
    <source>
        <dbReference type="PROSITE-ProRule" id="PRU00110"/>
    </source>
</evidence>
<reference evidence="4 5" key="1">
    <citation type="submission" date="2020-04" db="EMBL/GenBank/DDBJ databases">
        <authorList>
            <person name="De Canck E."/>
        </authorList>
    </citation>
    <scope>NUCLEOTIDE SEQUENCE [LARGE SCALE GENOMIC DNA]</scope>
    <source>
        <strain evidence="4 5">LMG 26858</strain>
    </source>
</reference>
<dbReference type="EMBL" id="CADILG010000029">
    <property type="protein sequence ID" value="CAB3891037.1"/>
    <property type="molecule type" value="Genomic_DNA"/>
</dbReference>
<dbReference type="InterPro" id="IPR036641">
    <property type="entry name" value="HPT_dom_sf"/>
</dbReference>
<name>A0A6S7E0Q7_9BURK</name>
<dbReference type="GO" id="GO:0004672">
    <property type="term" value="F:protein kinase activity"/>
    <property type="evidence" value="ECO:0007669"/>
    <property type="project" value="UniProtKB-ARBA"/>
</dbReference>
<keyword evidence="1" id="KW-0902">Two-component regulatory system</keyword>
<dbReference type="RefSeq" id="WP_175208523.1">
    <property type="nucleotide sequence ID" value="NZ_CADILG010000029.1"/>
</dbReference>
<keyword evidence="2" id="KW-0597">Phosphoprotein</keyword>
<dbReference type="Proteomes" id="UP000494117">
    <property type="component" value="Unassembled WGS sequence"/>
</dbReference>
<protein>
    <recommendedName>
        <fullName evidence="3">HPt domain-containing protein</fullName>
    </recommendedName>
</protein>
<keyword evidence="5" id="KW-1185">Reference proteome</keyword>
<dbReference type="AlphaFoldDB" id="A0A6S7E0Q7"/>
<dbReference type="GO" id="GO:0000160">
    <property type="term" value="P:phosphorelay signal transduction system"/>
    <property type="evidence" value="ECO:0007669"/>
    <property type="project" value="UniProtKB-KW"/>
</dbReference>
<dbReference type="SUPFAM" id="SSF47226">
    <property type="entry name" value="Histidine-containing phosphotransfer domain, HPT domain"/>
    <property type="match status" value="1"/>
</dbReference>
<evidence type="ECO:0000256" key="1">
    <source>
        <dbReference type="ARBA" id="ARBA00023012"/>
    </source>
</evidence>
<evidence type="ECO:0000313" key="4">
    <source>
        <dbReference type="EMBL" id="CAB3891037.1"/>
    </source>
</evidence>
<dbReference type="PROSITE" id="PS50894">
    <property type="entry name" value="HPT"/>
    <property type="match status" value="1"/>
</dbReference>
<evidence type="ECO:0000313" key="5">
    <source>
        <dbReference type="Proteomes" id="UP000494117"/>
    </source>
</evidence>
<accession>A0A6S7E0Q7</accession>
<dbReference type="Gene3D" id="1.20.120.160">
    <property type="entry name" value="HPT domain"/>
    <property type="match status" value="1"/>
</dbReference>
<organism evidence="4 5">
    <name type="scientific">Achromobacter anxifer</name>
    <dbReference type="NCBI Taxonomy" id="1287737"/>
    <lineage>
        <taxon>Bacteria</taxon>
        <taxon>Pseudomonadati</taxon>
        <taxon>Pseudomonadota</taxon>
        <taxon>Betaproteobacteria</taxon>
        <taxon>Burkholderiales</taxon>
        <taxon>Alcaligenaceae</taxon>
        <taxon>Achromobacter</taxon>
    </lineage>
</organism>
<sequence>MHKPFPPTPAAPAAATLAVFAALAPDHRRLVKETMNQDLDALEQAAEKPDAIAVAQMLHRIQGALLALQMRAPASRFEALEDEVATGLSARAAAKVHDLADAVRGIMDRLYSWQPAPVQSSGNTHHS</sequence>
<feature type="domain" description="HPt" evidence="3">
    <location>
        <begin position="20"/>
        <end position="113"/>
    </location>
</feature>
<evidence type="ECO:0000259" key="3">
    <source>
        <dbReference type="PROSITE" id="PS50894"/>
    </source>
</evidence>
<proteinExistence type="predicted"/>
<dbReference type="Pfam" id="PF01627">
    <property type="entry name" value="Hpt"/>
    <property type="match status" value="1"/>
</dbReference>
<dbReference type="InterPro" id="IPR008207">
    <property type="entry name" value="Sig_transdc_His_kin_Hpt_dom"/>
</dbReference>